<evidence type="ECO:0000256" key="1">
    <source>
        <dbReference type="ARBA" id="ARBA00022723"/>
    </source>
</evidence>
<keyword evidence="3" id="KW-0862">Zinc</keyword>
<dbReference type="GO" id="GO:0008270">
    <property type="term" value="F:zinc ion binding"/>
    <property type="evidence" value="ECO:0007669"/>
    <property type="project" value="UniProtKB-KW"/>
</dbReference>
<dbReference type="PANTHER" id="PTHR42647:SF5">
    <property type="entry name" value="SBP (S-RIBONUCLEASE BINDING PROTEIN) FAMILY PROTEIN"/>
    <property type="match status" value="1"/>
</dbReference>
<proteinExistence type="predicted"/>
<feature type="region of interest" description="Disordered" evidence="4">
    <location>
        <begin position="45"/>
        <end position="64"/>
    </location>
</feature>
<evidence type="ECO:0000256" key="3">
    <source>
        <dbReference type="ARBA" id="ARBA00022833"/>
    </source>
</evidence>
<keyword evidence="2" id="KW-0863">Zinc-finger</keyword>
<sequence>MAVQAQYPSNLLLFNRSGEQEKKEMDYSQQPPGFFEQAPLFFANGENGNQRKRTRESSASTSALQRVPNPQIQMINLYSPSIQSPALMNLAQLQNQTHHLHHHPPPSLVSTGLKLSFEDNHQSQPNPFAQQDLASLINHQRDEIEHYLIAQGEQLRRTLAERTSRHYRALLAAGGARPRSSR</sequence>
<reference evidence="6" key="1">
    <citation type="journal article" date="2017" name="Nat. Commun.">
        <title>The asparagus genome sheds light on the origin and evolution of a young Y chromosome.</title>
        <authorList>
            <person name="Harkess A."/>
            <person name="Zhou J."/>
            <person name="Xu C."/>
            <person name="Bowers J.E."/>
            <person name="Van der Hulst R."/>
            <person name="Ayyampalayam S."/>
            <person name="Mercati F."/>
            <person name="Riccardi P."/>
            <person name="McKain M.R."/>
            <person name="Kakrana A."/>
            <person name="Tang H."/>
            <person name="Ray J."/>
            <person name="Groenendijk J."/>
            <person name="Arikit S."/>
            <person name="Mathioni S.M."/>
            <person name="Nakano M."/>
            <person name="Shan H."/>
            <person name="Telgmann-Rauber A."/>
            <person name="Kanno A."/>
            <person name="Yue Z."/>
            <person name="Chen H."/>
            <person name="Li W."/>
            <person name="Chen Y."/>
            <person name="Xu X."/>
            <person name="Zhang Y."/>
            <person name="Luo S."/>
            <person name="Chen H."/>
            <person name="Gao J."/>
            <person name="Mao Z."/>
            <person name="Pires J.C."/>
            <person name="Luo M."/>
            <person name="Kudrna D."/>
            <person name="Wing R.A."/>
            <person name="Meyers B.C."/>
            <person name="Yi K."/>
            <person name="Kong H."/>
            <person name="Lavrijsen P."/>
            <person name="Sunseri F."/>
            <person name="Falavigna A."/>
            <person name="Ye Y."/>
            <person name="Leebens-Mack J.H."/>
            <person name="Chen G."/>
        </authorList>
    </citation>
    <scope>NUCLEOTIDE SEQUENCE [LARGE SCALE GENOMIC DNA]</scope>
    <source>
        <strain evidence="6">cv. DH0086</strain>
    </source>
</reference>
<dbReference type="GO" id="GO:0004842">
    <property type="term" value="F:ubiquitin-protein transferase activity"/>
    <property type="evidence" value="ECO:0007669"/>
    <property type="project" value="TreeGrafter"/>
</dbReference>
<evidence type="ECO:0000313" key="5">
    <source>
        <dbReference type="EMBL" id="ONK71808.1"/>
    </source>
</evidence>
<dbReference type="EMBL" id="CM007384">
    <property type="protein sequence ID" value="ONK71808.1"/>
    <property type="molecule type" value="Genomic_DNA"/>
</dbReference>
<evidence type="ECO:0000313" key="6">
    <source>
        <dbReference type="Proteomes" id="UP000243459"/>
    </source>
</evidence>
<keyword evidence="6" id="KW-1185">Reference proteome</keyword>
<name>A0A5P1F0B9_ASPOF</name>
<dbReference type="PIRSF" id="PIRSF036836">
    <property type="entry name" value="RNase_bind_SBP1"/>
    <property type="match status" value="1"/>
</dbReference>
<dbReference type="Gramene" id="ONK71808">
    <property type="protein sequence ID" value="ONK71808"/>
    <property type="gene ID" value="A4U43_C04F12610"/>
</dbReference>
<accession>A0A5P1F0B9</accession>
<gene>
    <name evidence="5" type="ORF">A4U43_C04F12610</name>
</gene>
<dbReference type="OMA" id="LNSHISW"/>
<evidence type="ECO:0000256" key="4">
    <source>
        <dbReference type="SAM" id="MobiDB-lite"/>
    </source>
</evidence>
<dbReference type="PANTHER" id="PTHR42647">
    <property type="entry name" value="SBP (S-RIBONUCLEASE BINDING PROTEIN) FAMILY PROTEIN"/>
    <property type="match status" value="1"/>
</dbReference>
<dbReference type="Proteomes" id="UP000243459">
    <property type="component" value="Chromosome 4"/>
</dbReference>
<organism evidence="5 6">
    <name type="scientific">Asparagus officinalis</name>
    <name type="common">Garden asparagus</name>
    <dbReference type="NCBI Taxonomy" id="4686"/>
    <lineage>
        <taxon>Eukaryota</taxon>
        <taxon>Viridiplantae</taxon>
        <taxon>Streptophyta</taxon>
        <taxon>Embryophyta</taxon>
        <taxon>Tracheophyta</taxon>
        <taxon>Spermatophyta</taxon>
        <taxon>Magnoliopsida</taxon>
        <taxon>Liliopsida</taxon>
        <taxon>Asparagales</taxon>
        <taxon>Asparagaceae</taxon>
        <taxon>Asparagoideae</taxon>
        <taxon>Asparagus</taxon>
    </lineage>
</organism>
<keyword evidence="1" id="KW-0479">Metal-binding</keyword>
<protein>
    <submittedName>
        <fullName evidence="5">Uncharacterized protein</fullName>
    </submittedName>
</protein>
<dbReference type="AlphaFoldDB" id="A0A5P1F0B9"/>
<evidence type="ECO:0000256" key="2">
    <source>
        <dbReference type="ARBA" id="ARBA00022771"/>
    </source>
</evidence>